<dbReference type="Proteomes" id="UP000283855">
    <property type="component" value="Unassembled WGS sequence"/>
</dbReference>
<evidence type="ECO:0000256" key="3">
    <source>
        <dbReference type="ARBA" id="ARBA00022729"/>
    </source>
</evidence>
<dbReference type="InterPro" id="IPR011990">
    <property type="entry name" value="TPR-like_helical_dom_sf"/>
</dbReference>
<evidence type="ECO:0000313" key="9">
    <source>
        <dbReference type="Proteomes" id="UP000283855"/>
    </source>
</evidence>
<dbReference type="EMBL" id="QSFT01000002">
    <property type="protein sequence ID" value="RHA78609.1"/>
    <property type="molecule type" value="Genomic_DNA"/>
</dbReference>
<dbReference type="Pfam" id="PF07980">
    <property type="entry name" value="SusD_RagB"/>
    <property type="match status" value="1"/>
</dbReference>
<evidence type="ECO:0000256" key="4">
    <source>
        <dbReference type="ARBA" id="ARBA00023136"/>
    </source>
</evidence>
<feature type="domain" description="SusD-like N-terminal" evidence="7">
    <location>
        <begin position="76"/>
        <end position="231"/>
    </location>
</feature>
<dbReference type="RefSeq" id="WP_008142665.1">
    <property type="nucleotide sequence ID" value="NZ_CABJGD010000002.1"/>
</dbReference>
<evidence type="ECO:0000313" key="8">
    <source>
        <dbReference type="EMBL" id="RHA78609.1"/>
    </source>
</evidence>
<dbReference type="Pfam" id="PF14322">
    <property type="entry name" value="SusD-like_3"/>
    <property type="match status" value="1"/>
</dbReference>
<gene>
    <name evidence="8" type="ORF">DW921_01270</name>
</gene>
<reference evidence="8 9" key="1">
    <citation type="submission" date="2018-08" db="EMBL/GenBank/DDBJ databases">
        <title>A genome reference for cultivated species of the human gut microbiota.</title>
        <authorList>
            <person name="Zou Y."/>
            <person name="Xue W."/>
            <person name="Luo G."/>
        </authorList>
    </citation>
    <scope>NUCLEOTIDE SEQUENCE [LARGE SCALE GENOMIC DNA]</scope>
    <source>
        <strain evidence="8 9">AM42-38</strain>
    </source>
</reference>
<evidence type="ECO:0000256" key="5">
    <source>
        <dbReference type="ARBA" id="ARBA00023237"/>
    </source>
</evidence>
<proteinExistence type="inferred from homology"/>
<comment type="subcellular location">
    <subcellularLocation>
        <location evidence="1">Cell outer membrane</location>
    </subcellularLocation>
</comment>
<evidence type="ECO:0000259" key="7">
    <source>
        <dbReference type="Pfam" id="PF14322"/>
    </source>
</evidence>
<keyword evidence="3" id="KW-0732">Signal</keyword>
<organism evidence="8 9">
    <name type="scientific">Phocaeicola coprophilus</name>
    <dbReference type="NCBI Taxonomy" id="387090"/>
    <lineage>
        <taxon>Bacteria</taxon>
        <taxon>Pseudomonadati</taxon>
        <taxon>Bacteroidota</taxon>
        <taxon>Bacteroidia</taxon>
        <taxon>Bacteroidales</taxon>
        <taxon>Bacteroidaceae</taxon>
        <taxon>Phocaeicola</taxon>
    </lineage>
</organism>
<comment type="similarity">
    <text evidence="2">Belongs to the SusD family.</text>
</comment>
<evidence type="ECO:0000256" key="1">
    <source>
        <dbReference type="ARBA" id="ARBA00004442"/>
    </source>
</evidence>
<evidence type="ECO:0000256" key="2">
    <source>
        <dbReference type="ARBA" id="ARBA00006275"/>
    </source>
</evidence>
<evidence type="ECO:0000259" key="6">
    <source>
        <dbReference type="Pfam" id="PF07980"/>
    </source>
</evidence>
<dbReference type="InterPro" id="IPR033985">
    <property type="entry name" value="SusD-like_N"/>
</dbReference>
<dbReference type="InterPro" id="IPR012944">
    <property type="entry name" value="SusD_RagB_dom"/>
</dbReference>
<accession>A0A413T4J0</accession>
<comment type="caution">
    <text evidence="8">The sequence shown here is derived from an EMBL/GenBank/DDBJ whole genome shotgun (WGS) entry which is preliminary data.</text>
</comment>
<dbReference type="SUPFAM" id="SSF48452">
    <property type="entry name" value="TPR-like"/>
    <property type="match status" value="1"/>
</dbReference>
<dbReference type="GO" id="GO:0009279">
    <property type="term" value="C:cell outer membrane"/>
    <property type="evidence" value="ECO:0007669"/>
    <property type="project" value="UniProtKB-SubCell"/>
</dbReference>
<dbReference type="AlphaFoldDB" id="A0A413T4J0"/>
<keyword evidence="4" id="KW-0472">Membrane</keyword>
<feature type="domain" description="RagB/SusD" evidence="6">
    <location>
        <begin position="364"/>
        <end position="497"/>
    </location>
</feature>
<protein>
    <submittedName>
        <fullName evidence="8">RagB/SusD family nutrient uptake outer membrane protein</fullName>
    </submittedName>
</protein>
<name>A0A413T4J0_9BACT</name>
<sequence length="497" mass="56137">MKRIFSIFSVVLATVAMTPSCTNLESEMYDVINPGIFPVNGDDANALVTSAAYSPFRSNWYSGLWASSYGGIHVTTDMTTDIGYCQWNDVVWPDLLQVNFTANSTAPTAIYKNYIRDISKMTLTMERIASISMDETLKNRLDAELHCGRGWLAYILYDLYGPIQVASLDLLNNPLSDEVAPRLSQEDMVKFIEDDMNAAIAVLPATYKVSDTNYGRFTKGLAYTVLMKLYMHEKNWAKAIECGRELMKPEYGYGLMNDYKEIFTLENEGNKETIWACVCSRSVNQQLWLAHVLSSECPTNNPNIQKWGGYRVPWEFYHTFDPSDKRLEVLVGDFVGTDGVRYNEQNPGSVLMSGALPIKYGEDPDATGAESQIDWIVYRYADVLTLMAEALARNENAVTQEAVDLLNMVHTRAGLQAYATSDFASVDTFLDAVLLERGHELWFEGVRRSDLIRYGKYIEYARLYKHSVTAQDYMNLMPLPQSVIDESKGKIVQNPGY</sequence>
<dbReference type="GeneID" id="78406670"/>
<dbReference type="Gene3D" id="1.25.40.390">
    <property type="match status" value="1"/>
</dbReference>
<keyword evidence="5" id="KW-0998">Cell outer membrane</keyword>